<dbReference type="InterPro" id="IPR050982">
    <property type="entry name" value="Auxin_biosynth/cation_transpt"/>
</dbReference>
<dbReference type="RefSeq" id="WP_320510262.1">
    <property type="nucleotide sequence ID" value="NZ_JAXCLW010000008.1"/>
</dbReference>
<dbReference type="EMBL" id="JAXCLW010000008">
    <property type="protein sequence ID" value="MDY0885188.1"/>
    <property type="molecule type" value="Genomic_DNA"/>
</dbReference>
<dbReference type="PANTHER" id="PTHR43539:SF78">
    <property type="entry name" value="FLAVIN-CONTAINING MONOOXYGENASE"/>
    <property type="match status" value="1"/>
</dbReference>
<name>A0ABU5EG53_9PROT</name>
<dbReference type="SUPFAM" id="SSF51905">
    <property type="entry name" value="FAD/NAD(P)-binding domain"/>
    <property type="match status" value="1"/>
</dbReference>
<evidence type="ECO:0000313" key="2">
    <source>
        <dbReference type="EMBL" id="MDY0885188.1"/>
    </source>
</evidence>
<dbReference type="PANTHER" id="PTHR43539">
    <property type="entry name" value="FLAVIN-BINDING MONOOXYGENASE-LIKE PROTEIN (AFU_ORTHOLOGUE AFUA_4G09220)"/>
    <property type="match status" value="1"/>
</dbReference>
<protein>
    <submittedName>
        <fullName evidence="2">NAD(P)-binding domain-containing protein</fullName>
    </submittedName>
</protein>
<gene>
    <name evidence="2" type="ORF">SMD27_20270</name>
</gene>
<dbReference type="Proteomes" id="UP001279642">
    <property type="component" value="Unassembled WGS sequence"/>
</dbReference>
<evidence type="ECO:0000313" key="3">
    <source>
        <dbReference type="Proteomes" id="UP001279642"/>
    </source>
</evidence>
<proteinExistence type="predicted"/>
<dbReference type="InterPro" id="IPR036188">
    <property type="entry name" value="FAD/NAD-bd_sf"/>
</dbReference>
<dbReference type="PRINTS" id="PR00368">
    <property type="entry name" value="FADPNR"/>
</dbReference>
<reference evidence="2 3" key="1">
    <citation type="journal article" date="2016" name="Antonie Van Leeuwenhoek">
        <title>Dongia soli sp. nov., isolated from soil from Dokdo, Korea.</title>
        <authorList>
            <person name="Kim D.U."/>
            <person name="Lee H."/>
            <person name="Kim H."/>
            <person name="Kim S.G."/>
            <person name="Ka J.O."/>
        </authorList>
    </citation>
    <scope>NUCLEOTIDE SEQUENCE [LARGE SCALE GENOMIC DNA]</scope>
    <source>
        <strain evidence="2 3">D78</strain>
    </source>
</reference>
<comment type="caution">
    <text evidence="2">The sequence shown here is derived from an EMBL/GenBank/DDBJ whole genome shotgun (WGS) entry which is preliminary data.</text>
</comment>
<organism evidence="2 3">
    <name type="scientific">Dongia soli</name>
    <dbReference type="NCBI Taxonomy" id="600628"/>
    <lineage>
        <taxon>Bacteria</taxon>
        <taxon>Pseudomonadati</taxon>
        <taxon>Pseudomonadota</taxon>
        <taxon>Alphaproteobacteria</taxon>
        <taxon>Rhodospirillales</taxon>
        <taxon>Dongiaceae</taxon>
        <taxon>Dongia</taxon>
    </lineage>
</organism>
<dbReference type="Gene3D" id="3.50.50.60">
    <property type="entry name" value="FAD/NAD(P)-binding domain"/>
    <property type="match status" value="1"/>
</dbReference>
<keyword evidence="1" id="KW-0560">Oxidoreductase</keyword>
<keyword evidence="3" id="KW-1185">Reference proteome</keyword>
<evidence type="ECO:0000256" key="1">
    <source>
        <dbReference type="ARBA" id="ARBA00023002"/>
    </source>
</evidence>
<dbReference type="Pfam" id="PF13738">
    <property type="entry name" value="Pyr_redox_3"/>
    <property type="match status" value="1"/>
</dbReference>
<dbReference type="PRINTS" id="PR00411">
    <property type="entry name" value="PNDRDTASEI"/>
</dbReference>
<sequence length="430" mass="46638">MAQLRDLPVAVIGAGPIGLAAGANLAERGIEFHIYEAGASVGTNLLDWAHVKIFTTWEQSIDPVSVRFLEKSGWKMSNLSTLPTGGEIVERYLKPLAEVPELKPFIKTDARVTAISRAGIDKVSSKDRAAKPFRLRIADSSGNVYYEHARAVIDASGTWTNANPLGGSGLTVPGETENAAHIVYGMPDILGKLKERYAGRRSAVVGSGYSAINVLLDLARLPGNAKQITWVVRGTDLARIYGGGEADQLAARGALGMHLRQLVDQGEVNLVRGFSTEKVSSSGDGLVLHGETADGLVSVGPVDQIIAATGQRPDLHMTRELRLELDPSLESVKALGPMIDPNLHSCGTVPPHGYLELSHPEPNFFTVGVKSYGRAPTFCYLPVMSKPALSLPRSRVTLRQRSRFILCFRKLAFARQTPWQMKFAVENQRR</sequence>
<accession>A0ABU5EG53</accession>